<comment type="caution">
    <text evidence="1">The sequence shown here is derived from an EMBL/GenBank/DDBJ whole genome shotgun (WGS) entry which is preliminary data.</text>
</comment>
<dbReference type="Proteomes" id="UP000280395">
    <property type="component" value="Unassembled WGS sequence"/>
</dbReference>
<protein>
    <submittedName>
        <fullName evidence="1">Uncharacterized protein</fullName>
    </submittedName>
</protein>
<evidence type="ECO:0000313" key="1">
    <source>
        <dbReference type="EMBL" id="RMU58575.1"/>
    </source>
</evidence>
<reference evidence="1 2" key="1">
    <citation type="submission" date="2018-08" db="EMBL/GenBank/DDBJ databases">
        <title>Recombination of ecologically and evolutionarily significant loci maintains genetic cohesion in the Pseudomonas syringae species complex.</title>
        <authorList>
            <person name="Dillon M."/>
            <person name="Thakur S."/>
            <person name="Almeida R.N.D."/>
            <person name="Weir B.S."/>
            <person name="Guttman D.S."/>
        </authorList>
    </citation>
    <scope>NUCLEOTIDE SEQUENCE [LARGE SCALE GENOMIC DNA]</scope>
    <source>
        <strain evidence="1 2">ICMP 14479</strain>
    </source>
</reference>
<proteinExistence type="predicted"/>
<dbReference type="AlphaFoldDB" id="A0A3M5VLU3"/>
<accession>A0A3M5VLU3</accession>
<dbReference type="EMBL" id="RBUA01000564">
    <property type="protein sequence ID" value="RMU58575.1"/>
    <property type="molecule type" value="Genomic_DNA"/>
</dbReference>
<gene>
    <name evidence="1" type="ORF">ALP29_201669</name>
</gene>
<name>A0A3M5VLU3_PSESX</name>
<sequence length="45" mass="4645">MYALGTVTQSPSGKSYSVEVDDLRHLAIVLGPAKELVEEGKAAGG</sequence>
<organism evidence="1 2">
    <name type="scientific">Pseudomonas syringae pv. avii</name>
    <dbReference type="NCBI Taxonomy" id="663959"/>
    <lineage>
        <taxon>Bacteria</taxon>
        <taxon>Pseudomonadati</taxon>
        <taxon>Pseudomonadota</taxon>
        <taxon>Gammaproteobacteria</taxon>
        <taxon>Pseudomonadales</taxon>
        <taxon>Pseudomonadaceae</taxon>
        <taxon>Pseudomonas</taxon>
        <taxon>Pseudomonas syringae</taxon>
    </lineage>
</organism>
<evidence type="ECO:0000313" key="2">
    <source>
        <dbReference type="Proteomes" id="UP000280395"/>
    </source>
</evidence>